<reference evidence="3" key="1">
    <citation type="submission" date="2018-08" db="EMBL/GenBank/DDBJ databases">
        <title>Thalassotalea euphylliae genome.</title>
        <authorList>
            <person name="Summers S."/>
            <person name="Rice S.A."/>
            <person name="Freckelton M.L."/>
            <person name="Nedved B.T."/>
            <person name="Hadfield M.G."/>
        </authorList>
    </citation>
    <scope>NUCLEOTIDE SEQUENCE [LARGE SCALE GENOMIC DNA]</scope>
    <source>
        <strain evidence="3">H3</strain>
    </source>
</reference>
<dbReference type="Proteomes" id="UP000256899">
    <property type="component" value="Unassembled WGS sequence"/>
</dbReference>
<dbReference type="SUPFAM" id="SSF53474">
    <property type="entry name" value="alpha/beta-Hydrolases"/>
    <property type="match status" value="1"/>
</dbReference>
<sequence>MLHLLLRLMLLVSTLSLATGALANTFNPVVEDLDKVDFSSPPSIFEGKIESDGSAMPMIMYKANGKGPHPTIILLHGFPGNEKNLDLAQVYRRAGFNVIFFHYRGAWGAEGQYGIANQVADTANIIKLIRTGKFPHSEFIDQQKISLVSHSLGGFNALYSGINQSTQCTLAIAPTDIGGIAKQLADFSVAASDPYMSYPLLPLKGYSFVDALKEAKAKAFHLAPQMGKFKAQPVLIVQGKQDIYQVGDLVIISPQDSANLIASAKRQGATNASYLEMAGDHSFSWNRIALAKRTTDWLTAHCR</sequence>
<evidence type="ECO:0008006" key="4">
    <source>
        <dbReference type="Google" id="ProtNLM"/>
    </source>
</evidence>
<feature type="chain" id="PRO_5017832300" description="Alpha/beta fold hydrolase" evidence="1">
    <location>
        <begin position="24"/>
        <end position="303"/>
    </location>
</feature>
<feature type="signal peptide" evidence="1">
    <location>
        <begin position="1"/>
        <end position="23"/>
    </location>
</feature>
<accession>A0A3E0U2P8</accession>
<keyword evidence="1" id="KW-0732">Signal</keyword>
<name>A0A3E0U2P8_9GAMM</name>
<dbReference type="AlphaFoldDB" id="A0A3E0U2P8"/>
<evidence type="ECO:0000313" key="2">
    <source>
        <dbReference type="EMBL" id="REL31198.1"/>
    </source>
</evidence>
<gene>
    <name evidence="2" type="ORF">DXX94_11000</name>
</gene>
<protein>
    <recommendedName>
        <fullName evidence="4">Alpha/beta fold hydrolase</fullName>
    </recommendedName>
</protein>
<dbReference type="RefSeq" id="WP_116015861.1">
    <property type="nucleotide sequence ID" value="NZ_QUOT01000001.1"/>
</dbReference>
<organism evidence="2 3">
    <name type="scientific">Thalassotalea euphylliae</name>
    <dbReference type="NCBI Taxonomy" id="1655234"/>
    <lineage>
        <taxon>Bacteria</taxon>
        <taxon>Pseudomonadati</taxon>
        <taxon>Pseudomonadota</taxon>
        <taxon>Gammaproteobacteria</taxon>
        <taxon>Alteromonadales</taxon>
        <taxon>Colwelliaceae</taxon>
        <taxon>Thalassotalea</taxon>
    </lineage>
</organism>
<proteinExistence type="predicted"/>
<dbReference type="InterPro" id="IPR029058">
    <property type="entry name" value="AB_hydrolase_fold"/>
</dbReference>
<evidence type="ECO:0000313" key="3">
    <source>
        <dbReference type="Proteomes" id="UP000256899"/>
    </source>
</evidence>
<dbReference type="EMBL" id="QUOT01000001">
    <property type="protein sequence ID" value="REL31198.1"/>
    <property type="molecule type" value="Genomic_DNA"/>
</dbReference>
<dbReference type="Gene3D" id="3.40.50.1820">
    <property type="entry name" value="alpha/beta hydrolase"/>
    <property type="match status" value="1"/>
</dbReference>
<keyword evidence="3" id="KW-1185">Reference proteome</keyword>
<evidence type="ECO:0000256" key="1">
    <source>
        <dbReference type="SAM" id="SignalP"/>
    </source>
</evidence>
<comment type="caution">
    <text evidence="2">The sequence shown here is derived from an EMBL/GenBank/DDBJ whole genome shotgun (WGS) entry which is preliminary data.</text>
</comment>